<dbReference type="Pfam" id="PF00160">
    <property type="entry name" value="Pro_isomerase"/>
    <property type="match status" value="1"/>
</dbReference>
<dbReference type="PANTHER" id="PTHR47269">
    <property type="entry name" value="PEPTIDYL-PROLYL CIS-TRANS ISOMERASE CYP21-4"/>
    <property type="match status" value="1"/>
</dbReference>
<keyword evidence="1" id="KW-0413">Isomerase</keyword>
<evidence type="ECO:0000313" key="5">
    <source>
        <dbReference type="Proteomes" id="UP001151529"/>
    </source>
</evidence>
<name>A0A9Q0SUF9_SALVM</name>
<keyword evidence="1" id="KW-0697">Rotamase</keyword>
<proteinExistence type="inferred from homology"/>
<dbReference type="EC" id="5.2.1.8" evidence="1"/>
<dbReference type="PANTHER" id="PTHR47269:SF1">
    <property type="entry name" value="PEPTIDYL-PROLYL CIS-TRANS ISOMERASE CYP21-4"/>
    <property type="match status" value="1"/>
</dbReference>
<keyword evidence="5" id="KW-1185">Reference proteome</keyword>
<sequence length="244" mass="27284">MARIKPQALLNQSKKKKGPARISATTILICNLVVVVIILSLVATYRHWSQRFAVPPLLSGTCRFVDNCQGNQTGSGLSTLEIQRSMIYPGYAILNTSKGYITVELYKDGSPMIVDKFLDLCQKGYFKGMPFRHVIKHYVIQAGHSEGLGAAEDWTKKGKLHSRLSTSPKQEAFMIGTSKTRDNTGFELFITTAPIPDLNDKILVFGRAVKGEDVVQEIEEVDTDEHYRPKSLVRIVDVTLKREI</sequence>
<reference evidence="4" key="2">
    <citation type="journal article" date="2023" name="Int. J. Mol. Sci.">
        <title>De Novo Assembly and Annotation of 11 Diverse Shrub Willow (Salix) Genomes Reveals Novel Gene Organization in Sex-Linked Regions.</title>
        <authorList>
            <person name="Hyden B."/>
            <person name="Feng K."/>
            <person name="Yates T.B."/>
            <person name="Jawdy S."/>
            <person name="Cereghino C."/>
            <person name="Smart L.B."/>
            <person name="Muchero W."/>
        </authorList>
    </citation>
    <scope>NUCLEOTIDE SEQUENCE [LARGE SCALE GENOMIC DNA]</scope>
    <source>
        <tissue evidence="4">Shoot tip</tissue>
    </source>
</reference>
<comment type="similarity">
    <text evidence="1">Belongs to the cyclophilin-type PPIase family.</text>
</comment>
<dbReference type="Gene3D" id="2.40.100.10">
    <property type="entry name" value="Cyclophilin-like"/>
    <property type="match status" value="1"/>
</dbReference>
<feature type="domain" description="PPIase cyclophilin-type" evidence="3">
    <location>
        <begin position="88"/>
        <end position="240"/>
    </location>
</feature>
<keyword evidence="2" id="KW-0472">Membrane</keyword>
<dbReference type="GO" id="GO:0003755">
    <property type="term" value="F:peptidyl-prolyl cis-trans isomerase activity"/>
    <property type="evidence" value="ECO:0007669"/>
    <property type="project" value="UniProtKB-UniRule"/>
</dbReference>
<gene>
    <name evidence="4" type="ORF">OIU85_006144</name>
</gene>
<keyword evidence="2" id="KW-1133">Transmembrane helix</keyword>
<feature type="transmembrane region" description="Helical" evidence="2">
    <location>
        <begin position="21"/>
        <end position="45"/>
    </location>
</feature>
<accession>A0A9Q0SUF9</accession>
<dbReference type="OrthoDB" id="271386at2759"/>
<evidence type="ECO:0000256" key="1">
    <source>
        <dbReference type="RuleBase" id="RU363019"/>
    </source>
</evidence>
<comment type="catalytic activity">
    <reaction evidence="1">
        <text>[protein]-peptidylproline (omega=180) = [protein]-peptidylproline (omega=0)</text>
        <dbReference type="Rhea" id="RHEA:16237"/>
        <dbReference type="Rhea" id="RHEA-COMP:10747"/>
        <dbReference type="Rhea" id="RHEA-COMP:10748"/>
        <dbReference type="ChEBI" id="CHEBI:83833"/>
        <dbReference type="ChEBI" id="CHEBI:83834"/>
        <dbReference type="EC" id="5.2.1.8"/>
    </reaction>
</comment>
<evidence type="ECO:0000256" key="2">
    <source>
        <dbReference type="SAM" id="Phobius"/>
    </source>
</evidence>
<dbReference type="InterPro" id="IPR002130">
    <property type="entry name" value="Cyclophilin-type_PPIase_dom"/>
</dbReference>
<evidence type="ECO:0000259" key="3">
    <source>
        <dbReference type="PROSITE" id="PS50072"/>
    </source>
</evidence>
<dbReference type="PRINTS" id="PR00153">
    <property type="entry name" value="CSAPPISMRASE"/>
</dbReference>
<dbReference type="EMBL" id="JAPFFL010000012">
    <property type="protein sequence ID" value="KAJ6689805.1"/>
    <property type="molecule type" value="Genomic_DNA"/>
</dbReference>
<protein>
    <recommendedName>
        <fullName evidence="1">Peptidyl-prolyl cis-trans isomerase</fullName>
        <shortName evidence="1">PPIase</shortName>
        <ecNumber evidence="1">5.2.1.8</ecNumber>
    </recommendedName>
</protein>
<dbReference type="SUPFAM" id="SSF50891">
    <property type="entry name" value="Cyclophilin-like"/>
    <property type="match status" value="1"/>
</dbReference>
<comment type="caution">
    <text evidence="4">The sequence shown here is derived from an EMBL/GenBank/DDBJ whole genome shotgun (WGS) entry which is preliminary data.</text>
</comment>
<evidence type="ECO:0000313" key="4">
    <source>
        <dbReference type="EMBL" id="KAJ6689805.1"/>
    </source>
</evidence>
<dbReference type="CDD" id="cd00317">
    <property type="entry name" value="cyclophilin"/>
    <property type="match status" value="1"/>
</dbReference>
<dbReference type="Proteomes" id="UP001151529">
    <property type="component" value="Chromosome 8"/>
</dbReference>
<dbReference type="AlphaFoldDB" id="A0A9Q0SUF9"/>
<dbReference type="PROSITE" id="PS50072">
    <property type="entry name" value="CSA_PPIASE_2"/>
    <property type="match status" value="1"/>
</dbReference>
<dbReference type="InterPro" id="IPR029000">
    <property type="entry name" value="Cyclophilin-like_dom_sf"/>
</dbReference>
<comment type="function">
    <text evidence="1">PPIases accelerate the folding of proteins. It catalyzes the cis-trans isomerization of proline imidic peptide bonds in oligopeptides.</text>
</comment>
<reference evidence="4" key="1">
    <citation type="submission" date="2022-11" db="EMBL/GenBank/DDBJ databases">
        <authorList>
            <person name="Hyden B.L."/>
            <person name="Feng K."/>
            <person name="Yates T."/>
            <person name="Jawdy S."/>
            <person name="Smart L.B."/>
            <person name="Muchero W."/>
        </authorList>
    </citation>
    <scope>NUCLEOTIDE SEQUENCE</scope>
    <source>
        <tissue evidence="4">Shoot tip</tissue>
    </source>
</reference>
<keyword evidence="2" id="KW-0812">Transmembrane</keyword>
<organism evidence="4 5">
    <name type="scientific">Salix viminalis</name>
    <name type="common">Common osier</name>
    <name type="synonym">Basket willow</name>
    <dbReference type="NCBI Taxonomy" id="40686"/>
    <lineage>
        <taxon>Eukaryota</taxon>
        <taxon>Viridiplantae</taxon>
        <taxon>Streptophyta</taxon>
        <taxon>Embryophyta</taxon>
        <taxon>Tracheophyta</taxon>
        <taxon>Spermatophyta</taxon>
        <taxon>Magnoliopsida</taxon>
        <taxon>eudicotyledons</taxon>
        <taxon>Gunneridae</taxon>
        <taxon>Pentapetalae</taxon>
        <taxon>rosids</taxon>
        <taxon>fabids</taxon>
        <taxon>Malpighiales</taxon>
        <taxon>Salicaceae</taxon>
        <taxon>Saliceae</taxon>
        <taxon>Salix</taxon>
    </lineage>
</organism>